<keyword evidence="6" id="KW-1185">Reference proteome</keyword>
<dbReference type="EMBL" id="CDSF01000085">
    <property type="protein sequence ID" value="CEO98538.1"/>
    <property type="molecule type" value="Genomic_DNA"/>
</dbReference>
<feature type="transmembrane region" description="Helical" evidence="2">
    <location>
        <begin position="169"/>
        <end position="194"/>
    </location>
</feature>
<keyword evidence="2" id="KW-0812">Transmembrane</keyword>
<evidence type="ECO:0000259" key="4">
    <source>
        <dbReference type="PROSITE" id="PS50228"/>
    </source>
</evidence>
<evidence type="ECO:0000256" key="2">
    <source>
        <dbReference type="SAM" id="Phobius"/>
    </source>
</evidence>
<gene>
    <name evidence="5" type="ORF">PBRA_006652</name>
</gene>
<feature type="compositionally biased region" description="Low complexity" evidence="1">
    <location>
        <begin position="243"/>
        <end position="261"/>
    </location>
</feature>
<feature type="region of interest" description="Disordered" evidence="1">
    <location>
        <begin position="204"/>
        <end position="262"/>
    </location>
</feature>
<keyword evidence="2" id="KW-1133">Transmembrane helix</keyword>
<proteinExistence type="predicted"/>
<accession>A0A0G4IT62</accession>
<feature type="compositionally biased region" description="Low complexity" evidence="1">
    <location>
        <begin position="206"/>
        <end position="222"/>
    </location>
</feature>
<reference evidence="5 6" key="1">
    <citation type="submission" date="2015-02" db="EMBL/GenBank/DDBJ databases">
        <authorList>
            <person name="Chooi Y.-H."/>
        </authorList>
    </citation>
    <scope>NUCLEOTIDE SEQUENCE [LARGE SCALE GENOMIC DNA]</scope>
    <source>
        <strain evidence="5">E3</strain>
    </source>
</reference>
<dbReference type="InterPro" id="IPR000922">
    <property type="entry name" value="Lectin_gal-bd_dom"/>
</dbReference>
<dbReference type="AlphaFoldDB" id="A0A0G4IT62"/>
<dbReference type="Proteomes" id="UP000039324">
    <property type="component" value="Unassembled WGS sequence"/>
</dbReference>
<dbReference type="GO" id="GO:0030246">
    <property type="term" value="F:carbohydrate binding"/>
    <property type="evidence" value="ECO:0007669"/>
    <property type="project" value="InterPro"/>
</dbReference>
<evidence type="ECO:0000313" key="5">
    <source>
        <dbReference type="EMBL" id="CEO98538.1"/>
    </source>
</evidence>
<organism evidence="5 6">
    <name type="scientific">Plasmodiophora brassicae</name>
    <name type="common">Clubroot disease agent</name>
    <dbReference type="NCBI Taxonomy" id="37360"/>
    <lineage>
        <taxon>Eukaryota</taxon>
        <taxon>Sar</taxon>
        <taxon>Rhizaria</taxon>
        <taxon>Endomyxa</taxon>
        <taxon>Phytomyxea</taxon>
        <taxon>Plasmodiophorida</taxon>
        <taxon>Plasmodiophoridae</taxon>
        <taxon>Plasmodiophora</taxon>
    </lineage>
</organism>
<dbReference type="CDD" id="cd22842">
    <property type="entry name" value="Gal_Rha_Lectin_BGal"/>
    <property type="match status" value="1"/>
</dbReference>
<dbReference type="InterPro" id="IPR043159">
    <property type="entry name" value="Lectin_gal-bd_sf"/>
</dbReference>
<name>A0A0G4IT62_PLABS</name>
<protein>
    <recommendedName>
        <fullName evidence="4">SUEL-type lectin domain-containing protein</fullName>
    </recommendedName>
</protein>
<feature type="chain" id="PRO_5005193405" description="SUEL-type lectin domain-containing protein" evidence="3">
    <location>
        <begin position="21"/>
        <end position="305"/>
    </location>
</feature>
<keyword evidence="2" id="KW-0472">Membrane</keyword>
<keyword evidence="3" id="KW-0732">Signal</keyword>
<feature type="compositionally biased region" description="Polar residues" evidence="1">
    <location>
        <begin position="223"/>
        <end position="242"/>
    </location>
</feature>
<dbReference type="PROSITE" id="PS50228">
    <property type="entry name" value="SUEL_LECTIN"/>
    <property type="match status" value="1"/>
</dbReference>
<evidence type="ECO:0000256" key="3">
    <source>
        <dbReference type="SAM" id="SignalP"/>
    </source>
</evidence>
<sequence length="305" mass="31856">MMASLVAAIVAALCVHRVRSDTQGGLFPLGSTAAIQCGPKSVIADIAVCTFGLPLGSFPDLVANPACNTSEGLQAVRSACLSKSSCSLTVAEETFAPASFSCENPAGRPMSLALVVTCLPMRPVRRRPLPIRSRTLIYNSDHVALSAVSNGDLTYRRESNSRQGDPVRAALMAAAVVAAVAVVVWLVHIAVGHVTRLKNDARLRQTSSSTASGVDSTSDATSPRISVTDSSSPKDSLPTGTRTSTISGLDSASSASSPRISVTDSVHAKDSLSIGTRMFADDVDWTHNRQRTMSVEFAARPGSLS</sequence>
<evidence type="ECO:0000313" key="6">
    <source>
        <dbReference type="Proteomes" id="UP000039324"/>
    </source>
</evidence>
<feature type="domain" description="SUEL-type lectin" evidence="4">
    <location>
        <begin position="27"/>
        <end position="119"/>
    </location>
</feature>
<evidence type="ECO:0000256" key="1">
    <source>
        <dbReference type="SAM" id="MobiDB-lite"/>
    </source>
</evidence>
<feature type="signal peptide" evidence="3">
    <location>
        <begin position="1"/>
        <end position="20"/>
    </location>
</feature>
<dbReference type="Gene3D" id="2.60.120.740">
    <property type="match status" value="1"/>
</dbReference>